<accession>A0AA39KJR7</accession>
<dbReference type="InterPro" id="IPR013785">
    <property type="entry name" value="Aldolase_TIM"/>
</dbReference>
<evidence type="ECO:0000256" key="5">
    <source>
        <dbReference type="ARBA" id="ARBA00012911"/>
    </source>
</evidence>
<organism evidence="14 15">
    <name type="scientific">Microctonus aethiopoides</name>
    <dbReference type="NCBI Taxonomy" id="144406"/>
    <lineage>
        <taxon>Eukaryota</taxon>
        <taxon>Metazoa</taxon>
        <taxon>Ecdysozoa</taxon>
        <taxon>Arthropoda</taxon>
        <taxon>Hexapoda</taxon>
        <taxon>Insecta</taxon>
        <taxon>Pterygota</taxon>
        <taxon>Neoptera</taxon>
        <taxon>Endopterygota</taxon>
        <taxon>Hymenoptera</taxon>
        <taxon>Apocrita</taxon>
        <taxon>Ichneumonoidea</taxon>
        <taxon>Braconidae</taxon>
        <taxon>Euphorinae</taxon>
        <taxon>Microctonus</taxon>
    </lineage>
</organism>
<feature type="active site" description="Schiff-base intermediate with substrate" evidence="12">
    <location>
        <position position="150"/>
    </location>
</feature>
<sequence length="278" mass="30566">MNLNLSVITKYAEYLKSEGITGVLVNGTSGEGMSMSVSERKQVAEAWAMAVKTTKQHLMIQVGGAPLPDVLELAKHAEQIKADSILCLPELYFKPTNSKQLKNYLKIVGEAAPNTPLLYYHIPRLTNVNIHMGDFLKLINDDIPTFVGIKFTSANLDEGAQAFNADSRKFVIFLGCDNIMSAACVVGIDSFIATSVNIFPRLAREILHAGKSGDSLKARELQEKLSKKIALLSKHGDWVVTQKTAMNLLTEFDFGPVRSPLCPLSKEAVEIMKKDLKI</sequence>
<evidence type="ECO:0000256" key="4">
    <source>
        <dbReference type="ARBA" id="ARBA00011881"/>
    </source>
</evidence>
<dbReference type="AlphaFoldDB" id="A0AA39KJR7"/>
<evidence type="ECO:0000256" key="2">
    <source>
        <dbReference type="ARBA" id="ARBA00004878"/>
    </source>
</evidence>
<evidence type="ECO:0000256" key="6">
    <source>
        <dbReference type="ARBA" id="ARBA00022490"/>
    </source>
</evidence>
<comment type="pathway">
    <text evidence="2">Amino-sugar metabolism; N-acetylneuraminate degradation.</text>
</comment>
<evidence type="ECO:0000256" key="13">
    <source>
        <dbReference type="PIRSR" id="PIRSR001365-2"/>
    </source>
</evidence>
<comment type="caution">
    <text evidence="14">The sequence shown here is derived from an EMBL/GenBank/DDBJ whole genome shotgun (WGS) entry which is preliminary data.</text>
</comment>
<evidence type="ECO:0000256" key="1">
    <source>
        <dbReference type="ARBA" id="ARBA00004496"/>
    </source>
</evidence>
<evidence type="ECO:0000256" key="7">
    <source>
        <dbReference type="ARBA" id="ARBA00023239"/>
    </source>
</evidence>
<evidence type="ECO:0000256" key="10">
    <source>
        <dbReference type="ARBA" id="ARBA00044906"/>
    </source>
</evidence>
<gene>
    <name evidence="14" type="ORF">PV328_002602</name>
</gene>
<evidence type="ECO:0000313" key="15">
    <source>
        <dbReference type="Proteomes" id="UP001168990"/>
    </source>
</evidence>
<evidence type="ECO:0000256" key="12">
    <source>
        <dbReference type="PIRSR" id="PIRSR001365-1"/>
    </source>
</evidence>
<comment type="subcellular location">
    <subcellularLocation>
        <location evidence="1">Cytoplasm</location>
    </subcellularLocation>
</comment>
<dbReference type="GO" id="GO:0005737">
    <property type="term" value="C:cytoplasm"/>
    <property type="evidence" value="ECO:0007669"/>
    <property type="project" value="UniProtKB-SubCell"/>
</dbReference>
<reference evidence="14" key="2">
    <citation type="submission" date="2023-03" db="EMBL/GenBank/DDBJ databases">
        <authorList>
            <person name="Inwood S.N."/>
            <person name="Skelly J.G."/>
            <person name="Guhlin J."/>
            <person name="Harrop T.W.R."/>
            <person name="Goldson S.G."/>
            <person name="Dearden P.K."/>
        </authorList>
    </citation>
    <scope>NUCLEOTIDE SEQUENCE</scope>
    <source>
        <strain evidence="14">Irish</strain>
        <tissue evidence="14">Whole body</tissue>
    </source>
</reference>
<dbReference type="PIRSF" id="PIRSF001365">
    <property type="entry name" value="DHDPS"/>
    <property type="match status" value="1"/>
</dbReference>
<evidence type="ECO:0000256" key="9">
    <source>
        <dbReference type="ARBA" id="ARBA00023277"/>
    </source>
</evidence>
<comment type="similarity">
    <text evidence="3">Belongs to the DapA family. NanA subfamily.</text>
</comment>
<dbReference type="GO" id="GO:0008747">
    <property type="term" value="F:N-acetylneuraminate lyase activity"/>
    <property type="evidence" value="ECO:0007669"/>
    <property type="project" value="UniProtKB-EC"/>
</dbReference>
<keyword evidence="6" id="KW-0963">Cytoplasm</keyword>
<dbReference type="Pfam" id="PF00701">
    <property type="entry name" value="DHDPS"/>
    <property type="match status" value="1"/>
</dbReference>
<evidence type="ECO:0000256" key="3">
    <source>
        <dbReference type="ARBA" id="ARBA00006324"/>
    </source>
</evidence>
<keyword evidence="7 11" id="KW-0456">Lyase</keyword>
<dbReference type="EC" id="4.1.3.3" evidence="5"/>
<proteinExistence type="inferred from homology"/>
<reference evidence="14" key="1">
    <citation type="journal article" date="2023" name="bioRxiv">
        <title>Scaffold-level genome assemblies of two parasitoid biocontrol wasps reveal the parthenogenesis mechanism and an associated novel virus.</title>
        <authorList>
            <person name="Inwood S."/>
            <person name="Skelly J."/>
            <person name="Guhlin J."/>
            <person name="Harrop T."/>
            <person name="Goldson S."/>
            <person name="Dearden P."/>
        </authorList>
    </citation>
    <scope>NUCLEOTIDE SEQUENCE</scope>
    <source>
        <strain evidence="14">Irish</strain>
        <tissue evidence="14">Whole body</tissue>
    </source>
</reference>
<feature type="active site" description="Proton donor/acceptor" evidence="12">
    <location>
        <position position="120"/>
    </location>
</feature>
<comment type="subunit">
    <text evidence="4">Homotetramer.</text>
</comment>
<comment type="catalytic activity">
    <reaction evidence="10">
        <text>aceneuramate = aldehydo-N-acetyl-D-mannosamine + pyruvate</text>
        <dbReference type="Rhea" id="RHEA:23296"/>
        <dbReference type="ChEBI" id="CHEBI:15361"/>
        <dbReference type="ChEBI" id="CHEBI:17122"/>
        <dbReference type="ChEBI" id="CHEBI:173083"/>
        <dbReference type="EC" id="4.1.3.3"/>
    </reaction>
</comment>
<dbReference type="SUPFAM" id="SSF51569">
    <property type="entry name" value="Aldolase"/>
    <property type="match status" value="1"/>
</dbReference>
<dbReference type="PRINTS" id="PR00146">
    <property type="entry name" value="DHPICSNTHASE"/>
</dbReference>
<evidence type="ECO:0000256" key="11">
    <source>
        <dbReference type="PIRNR" id="PIRNR001365"/>
    </source>
</evidence>
<dbReference type="PANTHER" id="PTHR12128">
    <property type="entry name" value="DIHYDRODIPICOLINATE SYNTHASE"/>
    <property type="match status" value="1"/>
</dbReference>
<dbReference type="SMART" id="SM01130">
    <property type="entry name" value="DHDPS"/>
    <property type="match status" value="1"/>
</dbReference>
<protein>
    <recommendedName>
        <fullName evidence="5">N-acetylneuraminate lyase</fullName>
        <ecNumber evidence="5">4.1.3.3</ecNumber>
    </recommendedName>
</protein>
<dbReference type="Gene3D" id="3.20.20.70">
    <property type="entry name" value="Aldolase class I"/>
    <property type="match status" value="1"/>
</dbReference>
<keyword evidence="15" id="KW-1185">Reference proteome</keyword>
<feature type="binding site" evidence="13">
    <location>
        <position position="192"/>
    </location>
    <ligand>
        <name>pyruvate</name>
        <dbReference type="ChEBI" id="CHEBI:15361"/>
    </ligand>
</feature>
<dbReference type="EMBL" id="JAQQBS010001422">
    <property type="protein sequence ID" value="KAK0163917.1"/>
    <property type="molecule type" value="Genomic_DNA"/>
</dbReference>
<evidence type="ECO:0000256" key="8">
    <source>
        <dbReference type="ARBA" id="ARBA00023270"/>
    </source>
</evidence>
<keyword evidence="9" id="KW-0119">Carbohydrate metabolism</keyword>
<evidence type="ECO:0000313" key="14">
    <source>
        <dbReference type="EMBL" id="KAK0163917.1"/>
    </source>
</evidence>
<dbReference type="PANTHER" id="PTHR12128:SF21">
    <property type="entry name" value="N-ACETYLNEURAMINATE LYASE"/>
    <property type="match status" value="1"/>
</dbReference>
<dbReference type="Proteomes" id="UP001168990">
    <property type="component" value="Unassembled WGS sequence"/>
</dbReference>
<keyword evidence="8" id="KW-0704">Schiff base</keyword>
<name>A0AA39KJR7_9HYME</name>
<dbReference type="InterPro" id="IPR002220">
    <property type="entry name" value="DapA-like"/>
</dbReference>